<organism evidence="1 2">
    <name type="scientific">Paraburkholderia rhynchosiae</name>
    <dbReference type="NCBI Taxonomy" id="487049"/>
    <lineage>
        <taxon>Bacteria</taxon>
        <taxon>Pseudomonadati</taxon>
        <taxon>Pseudomonadota</taxon>
        <taxon>Betaproteobacteria</taxon>
        <taxon>Burkholderiales</taxon>
        <taxon>Burkholderiaceae</taxon>
        <taxon>Paraburkholderia</taxon>
    </lineage>
</organism>
<reference evidence="1 2" key="1">
    <citation type="journal article" date="2024" name="Chem. Sci.">
        <title>Discovery of megapolipeptins by genome mining of a Burkholderiales bacteria collection.</title>
        <authorList>
            <person name="Paulo B.S."/>
            <person name="Recchia M.J.J."/>
            <person name="Lee S."/>
            <person name="Fergusson C.H."/>
            <person name="Romanowski S.B."/>
            <person name="Hernandez A."/>
            <person name="Krull N."/>
            <person name="Liu D.Y."/>
            <person name="Cavanagh H."/>
            <person name="Bos A."/>
            <person name="Gray C.A."/>
            <person name="Murphy B.T."/>
            <person name="Linington R.G."/>
            <person name="Eustaquio A.S."/>
        </authorList>
    </citation>
    <scope>NUCLEOTIDE SEQUENCE [LARGE SCALE GENOMIC DNA]</scope>
    <source>
        <strain evidence="1 2">RL18-126-BIB-B</strain>
    </source>
</reference>
<comment type="caution">
    <text evidence="1">The sequence shown here is derived from an EMBL/GenBank/DDBJ whole genome shotgun (WGS) entry which is preliminary data.</text>
</comment>
<dbReference type="EMBL" id="JAQQDW010000006">
    <property type="protein sequence ID" value="MFM0102799.1"/>
    <property type="molecule type" value="Genomic_DNA"/>
</dbReference>
<gene>
    <name evidence="1" type="ORF">PQR01_04705</name>
</gene>
<evidence type="ECO:0000313" key="1">
    <source>
        <dbReference type="EMBL" id="MFM0102799.1"/>
    </source>
</evidence>
<protein>
    <submittedName>
        <fullName evidence="1">Branched-chain amino acid ABC transporter permease</fullName>
    </submittedName>
</protein>
<accession>A0ACC7N6Q5</accession>
<proteinExistence type="predicted"/>
<name>A0ACC7N6Q5_9BURK</name>
<keyword evidence="2" id="KW-1185">Reference proteome</keyword>
<dbReference type="Proteomes" id="UP001629235">
    <property type="component" value="Unassembled WGS sequence"/>
</dbReference>
<evidence type="ECO:0000313" key="2">
    <source>
        <dbReference type="Proteomes" id="UP001629235"/>
    </source>
</evidence>
<sequence>MSTLTPSLARGRGRGGVAIQIALALVITVYLWLFLQARSQIEVCVLLVVAAVAVFAANRFGLTGRIEVATRSSPRAGPWCALVGTLALIAVFYDVHYVLLLICTVLLFSTACLGLTVQFGYVGIANFAGAAFFGIGSYTIAVLAARTGIPHLLLIVLSGVVSAAIGSILILPVLRTRGHYAALVTIAFGILFQTFVEVNNLLGGPQGLHLPGISTFGYSFSDGLELFDQDVSFYVPYALLSLVIFAAAYVVIKRLERSWIGLSMDVVRTDETAAATFGIHIARWKVIAFMLGNFLAGVAGSVYGMMTGFVSPDNFTFSDSLLLVSIAVLGGLGNPLGLVPAAFIVLVLPQKLQFIQEYRFLFYAVVVIAILLFRPDGLLPRRTRQFFNSEVPR</sequence>